<name>A0A1X0P1C1_9TRYP</name>
<protein>
    <submittedName>
        <fullName evidence="2">Uncharacterized protein</fullName>
    </submittedName>
</protein>
<gene>
    <name evidence="2" type="ORF">TM35_000081170</name>
</gene>
<evidence type="ECO:0000256" key="1">
    <source>
        <dbReference type="SAM" id="MobiDB-lite"/>
    </source>
</evidence>
<dbReference type="GeneID" id="39983762"/>
<dbReference type="VEuPathDB" id="TriTrypDB:TM35_000081170"/>
<keyword evidence="3" id="KW-1185">Reference proteome</keyword>
<dbReference type="OrthoDB" id="265277at2759"/>
<evidence type="ECO:0000313" key="2">
    <source>
        <dbReference type="EMBL" id="ORC90319.1"/>
    </source>
</evidence>
<proteinExistence type="predicted"/>
<feature type="region of interest" description="Disordered" evidence="1">
    <location>
        <begin position="1"/>
        <end position="24"/>
    </location>
</feature>
<evidence type="ECO:0000313" key="3">
    <source>
        <dbReference type="Proteomes" id="UP000192257"/>
    </source>
</evidence>
<dbReference type="EMBL" id="NBCO01000008">
    <property type="protein sequence ID" value="ORC90319.1"/>
    <property type="molecule type" value="Genomic_DNA"/>
</dbReference>
<dbReference type="AlphaFoldDB" id="A0A1X0P1C1"/>
<reference evidence="2 3" key="1">
    <citation type="submission" date="2017-03" db="EMBL/GenBank/DDBJ databases">
        <title>An alternative strategy for trypanosome survival in the mammalian bloodstream revealed through genome and transcriptome analysis of the ubiquitous bovine parasite Trypanosoma (Megatrypanum) theileri.</title>
        <authorList>
            <person name="Kelly S."/>
            <person name="Ivens A."/>
            <person name="Mott A."/>
            <person name="O'Neill E."/>
            <person name="Emms D."/>
            <person name="Macleod O."/>
            <person name="Voorheis P."/>
            <person name="Matthews J."/>
            <person name="Matthews K."/>
            <person name="Carrington M."/>
        </authorList>
    </citation>
    <scope>NUCLEOTIDE SEQUENCE [LARGE SCALE GENOMIC DNA]</scope>
    <source>
        <strain evidence="2">Edinburgh</strain>
    </source>
</reference>
<organism evidence="2 3">
    <name type="scientific">Trypanosoma theileri</name>
    <dbReference type="NCBI Taxonomy" id="67003"/>
    <lineage>
        <taxon>Eukaryota</taxon>
        <taxon>Discoba</taxon>
        <taxon>Euglenozoa</taxon>
        <taxon>Kinetoplastea</taxon>
        <taxon>Metakinetoplastina</taxon>
        <taxon>Trypanosomatida</taxon>
        <taxon>Trypanosomatidae</taxon>
        <taxon>Trypanosoma</taxon>
    </lineage>
</organism>
<sequence>MENHQIGSRPSVHRSFSSSGVVTDTSHRSRMDAVLFEAKTEVFSVLRTILPPPQRGGTDVGPCSVQSRGDDGMVQGSVPHKGPSSTAGLVVIPDEATPDAAGYLRRVRDSHRTGEVRSGVTLPGGEQQRPALLSMKEIAVFAELYHILECEDGVLLLQLMAELRCLVLTPVKRLAGETIPPSEGGIGNAVSQLLLTLSSLGLVEERVLQRLTSPRGPFLSPAQLAHQAAGDLVRLLVAFHRFGLHHEPCFKAVVRVLKWRSLRNPLRSCVETVFAQSNGDVLGGGVPEADMVPVCMAGLSVNNLLEAMAAIALSLHRERAVVELLAATVVAAVWNDERMFLDSAAGRVSAQHDHVLVFRTVQVHRAAKTCEQMELGQASLAHLLHRLSICYSGLLVNNGEDPLSPERVGFYDSVTADLVKVNRS</sequence>
<dbReference type="Proteomes" id="UP000192257">
    <property type="component" value="Unassembled WGS sequence"/>
</dbReference>
<comment type="caution">
    <text evidence="2">The sequence shown here is derived from an EMBL/GenBank/DDBJ whole genome shotgun (WGS) entry which is preliminary data.</text>
</comment>
<dbReference type="RefSeq" id="XP_028884385.1">
    <property type="nucleotide sequence ID" value="XM_029023982.1"/>
</dbReference>
<accession>A0A1X0P1C1</accession>
<feature type="compositionally biased region" description="Low complexity" evidence="1">
    <location>
        <begin position="7"/>
        <end position="22"/>
    </location>
</feature>